<name>A0A5C3KEJ8_COPMA</name>
<keyword evidence="2" id="KW-1185">Reference proteome</keyword>
<proteinExistence type="predicted"/>
<dbReference type="STRING" id="230819.A0A5C3KEJ8"/>
<reference evidence="1 2" key="1">
    <citation type="journal article" date="2019" name="Nat. Ecol. Evol.">
        <title>Megaphylogeny resolves global patterns of mushroom evolution.</title>
        <authorList>
            <person name="Varga T."/>
            <person name="Krizsan K."/>
            <person name="Foldi C."/>
            <person name="Dima B."/>
            <person name="Sanchez-Garcia M."/>
            <person name="Sanchez-Ramirez S."/>
            <person name="Szollosi G.J."/>
            <person name="Szarkandi J.G."/>
            <person name="Papp V."/>
            <person name="Albert L."/>
            <person name="Andreopoulos W."/>
            <person name="Angelini C."/>
            <person name="Antonin V."/>
            <person name="Barry K.W."/>
            <person name="Bougher N.L."/>
            <person name="Buchanan P."/>
            <person name="Buyck B."/>
            <person name="Bense V."/>
            <person name="Catcheside P."/>
            <person name="Chovatia M."/>
            <person name="Cooper J."/>
            <person name="Damon W."/>
            <person name="Desjardin D."/>
            <person name="Finy P."/>
            <person name="Geml J."/>
            <person name="Haridas S."/>
            <person name="Hughes K."/>
            <person name="Justo A."/>
            <person name="Karasinski D."/>
            <person name="Kautmanova I."/>
            <person name="Kiss B."/>
            <person name="Kocsube S."/>
            <person name="Kotiranta H."/>
            <person name="LaButti K.M."/>
            <person name="Lechner B.E."/>
            <person name="Liimatainen K."/>
            <person name="Lipzen A."/>
            <person name="Lukacs Z."/>
            <person name="Mihaltcheva S."/>
            <person name="Morgado L.N."/>
            <person name="Niskanen T."/>
            <person name="Noordeloos M.E."/>
            <person name="Ohm R.A."/>
            <person name="Ortiz-Santana B."/>
            <person name="Ovrebo C."/>
            <person name="Racz N."/>
            <person name="Riley R."/>
            <person name="Savchenko A."/>
            <person name="Shiryaev A."/>
            <person name="Soop K."/>
            <person name="Spirin V."/>
            <person name="Szebenyi C."/>
            <person name="Tomsovsky M."/>
            <person name="Tulloss R.E."/>
            <person name="Uehling J."/>
            <person name="Grigoriev I.V."/>
            <person name="Vagvolgyi C."/>
            <person name="Papp T."/>
            <person name="Martin F.M."/>
            <person name="Miettinen O."/>
            <person name="Hibbett D.S."/>
            <person name="Nagy L.G."/>
        </authorList>
    </citation>
    <scope>NUCLEOTIDE SEQUENCE [LARGE SCALE GENOMIC DNA]</scope>
    <source>
        <strain evidence="1 2">CBS 121175</strain>
    </source>
</reference>
<protein>
    <submittedName>
        <fullName evidence="1">Uncharacterized protein</fullName>
    </submittedName>
</protein>
<dbReference type="Proteomes" id="UP000307440">
    <property type="component" value="Unassembled WGS sequence"/>
</dbReference>
<accession>A0A5C3KEJ8</accession>
<sequence>MATRPTLPARKQNRAPTWDKTPATLRQYFEDVTEICKECEVQPNEWPKIAIRYVPASEHDLWTDTLNDLETKSWEKFIKAIYDLYPGSDEDKRYTRLTSKTCLRLHPPSQ</sequence>
<dbReference type="AlphaFoldDB" id="A0A5C3KEJ8"/>
<evidence type="ECO:0000313" key="1">
    <source>
        <dbReference type="EMBL" id="TFK18549.1"/>
    </source>
</evidence>
<gene>
    <name evidence="1" type="ORF">FA15DRAFT_729398</name>
</gene>
<organism evidence="1 2">
    <name type="scientific">Coprinopsis marcescibilis</name>
    <name type="common">Agaric fungus</name>
    <name type="synonym">Psathyrella marcescibilis</name>
    <dbReference type="NCBI Taxonomy" id="230819"/>
    <lineage>
        <taxon>Eukaryota</taxon>
        <taxon>Fungi</taxon>
        <taxon>Dikarya</taxon>
        <taxon>Basidiomycota</taxon>
        <taxon>Agaricomycotina</taxon>
        <taxon>Agaricomycetes</taxon>
        <taxon>Agaricomycetidae</taxon>
        <taxon>Agaricales</taxon>
        <taxon>Agaricineae</taxon>
        <taxon>Psathyrellaceae</taxon>
        <taxon>Coprinopsis</taxon>
    </lineage>
</organism>
<dbReference type="EMBL" id="ML210393">
    <property type="protein sequence ID" value="TFK18549.1"/>
    <property type="molecule type" value="Genomic_DNA"/>
</dbReference>
<dbReference type="OrthoDB" id="3252634at2759"/>
<evidence type="ECO:0000313" key="2">
    <source>
        <dbReference type="Proteomes" id="UP000307440"/>
    </source>
</evidence>